<protein>
    <recommendedName>
        <fullName evidence="5">Fibronectin type-III domain-containing protein</fullName>
    </recommendedName>
</protein>
<dbReference type="EMBL" id="CAXAMN010021529">
    <property type="protein sequence ID" value="CAK9060498.1"/>
    <property type="molecule type" value="Genomic_DNA"/>
</dbReference>
<feature type="coiled-coil region" evidence="1">
    <location>
        <begin position="24"/>
        <end position="65"/>
    </location>
</feature>
<feature type="compositionally biased region" description="Low complexity" evidence="2">
    <location>
        <begin position="651"/>
        <end position="660"/>
    </location>
</feature>
<feature type="compositionally biased region" description="Low complexity" evidence="2">
    <location>
        <begin position="199"/>
        <end position="212"/>
    </location>
</feature>
<dbReference type="Proteomes" id="UP001642484">
    <property type="component" value="Unassembled WGS sequence"/>
</dbReference>
<keyword evidence="1" id="KW-0175">Coiled coil</keyword>
<feature type="region of interest" description="Disordered" evidence="2">
    <location>
        <begin position="521"/>
        <end position="549"/>
    </location>
</feature>
<reference evidence="3 4" key="1">
    <citation type="submission" date="2024-02" db="EMBL/GenBank/DDBJ databases">
        <authorList>
            <person name="Chen Y."/>
            <person name="Shah S."/>
            <person name="Dougan E. K."/>
            <person name="Thang M."/>
            <person name="Chan C."/>
        </authorList>
    </citation>
    <scope>NUCLEOTIDE SEQUENCE [LARGE SCALE GENOMIC DNA]</scope>
</reference>
<keyword evidence="4" id="KW-1185">Reference proteome</keyword>
<name>A0ABP0NAN5_9DINO</name>
<dbReference type="CDD" id="cd00063">
    <property type="entry name" value="FN3"/>
    <property type="match status" value="1"/>
</dbReference>
<organism evidence="3 4">
    <name type="scientific">Durusdinium trenchii</name>
    <dbReference type="NCBI Taxonomy" id="1381693"/>
    <lineage>
        <taxon>Eukaryota</taxon>
        <taxon>Sar</taxon>
        <taxon>Alveolata</taxon>
        <taxon>Dinophyceae</taxon>
        <taxon>Suessiales</taxon>
        <taxon>Symbiodiniaceae</taxon>
        <taxon>Durusdinium</taxon>
    </lineage>
</organism>
<evidence type="ECO:0000313" key="4">
    <source>
        <dbReference type="Proteomes" id="UP001642484"/>
    </source>
</evidence>
<accession>A0ABP0NAN5</accession>
<evidence type="ECO:0008006" key="5">
    <source>
        <dbReference type="Google" id="ProtNLM"/>
    </source>
</evidence>
<proteinExistence type="predicted"/>
<feature type="region of interest" description="Disordered" evidence="2">
    <location>
        <begin position="361"/>
        <end position="400"/>
    </location>
</feature>
<feature type="compositionally biased region" description="Low complexity" evidence="2">
    <location>
        <begin position="374"/>
        <end position="384"/>
    </location>
</feature>
<sequence>MAQPAMSEAGLLNSMSEQDLRVTCERLERSCEDMRSLLNEFVEEQAMLRREQDRLHKRVEKAQKKAGRQENFIENLISDMEQLEVSNLLSSIFRAKEERKVAKRRRWEKPGKKEVIVENQKDMQDDGGPFSEATVQLSWAYELHDRLPQPELAGHGPDSLSQWVREVMSGDPVAEAELPDGMWAQLAKRAAEVSPQRCSPGSSPTGPGFGFFENSPGGPGRPLQRRPDFDGQDIQEQSAEENSHFDTLVGLVSNVAGHQVAQQMERGFEAAQQLAQQAQRAASKRMDRGEAPAPQSFSRRLQEASAAIASFSFADWAVGAPDEVPQEDEKCIVHEKQEVPDQMDRKARRAKFQEEFSLYIAKTADSPERPGRAPPVSVAPPRAAAPEDEPPTPPPQPPSREAMLLALQEDDVDEAPEVCSVPYGLVAQVTSLGSGTVRLSWLFDWEAAPADLAEAQRGFEVLWCAEDSEDVENIRTLNHSRSPASLELPVGGRYRLQVKAVLTNGDRQLWCSSSSAAVGADLRRASPEGKATPSEPSSPVEAQAALPKQKGRVAANFNDFLKRTPATSTASAAKNNAKVVMGGSTKVQLGASGPLSSVHPRVVNAGPLDPATEKREMAERIRLRSGQAGAKDVHDDRPRSSSFDSDDESLAKLSQALSSLERTQRAHQKRQLEVANEGPHSLPARMAPESCRGPS</sequence>
<dbReference type="InterPro" id="IPR003961">
    <property type="entry name" value="FN3_dom"/>
</dbReference>
<gene>
    <name evidence="3" type="ORF">CCMP2556_LOCUS29761</name>
</gene>
<evidence type="ECO:0000313" key="3">
    <source>
        <dbReference type="EMBL" id="CAK9060498.1"/>
    </source>
</evidence>
<evidence type="ECO:0000256" key="1">
    <source>
        <dbReference type="SAM" id="Coils"/>
    </source>
</evidence>
<comment type="caution">
    <text evidence="3">The sequence shown here is derived from an EMBL/GenBank/DDBJ whole genome shotgun (WGS) entry which is preliminary data.</text>
</comment>
<feature type="region of interest" description="Disordered" evidence="2">
    <location>
        <begin position="623"/>
        <end position="695"/>
    </location>
</feature>
<evidence type="ECO:0000256" key="2">
    <source>
        <dbReference type="SAM" id="MobiDB-lite"/>
    </source>
</evidence>
<feature type="region of interest" description="Disordered" evidence="2">
    <location>
        <begin position="194"/>
        <end position="241"/>
    </location>
</feature>